<dbReference type="KEGG" id="brb:EH207_00025"/>
<dbReference type="AlphaFoldDB" id="A0A4P8QJA0"/>
<dbReference type="Proteomes" id="UP000299580">
    <property type="component" value="Chromosome"/>
</dbReference>
<dbReference type="OrthoDB" id="8581952at2"/>
<accession>A0A4P8QJA0</accession>
<keyword evidence="3" id="KW-1185">Reference proteome</keyword>
<feature type="signal peptide" evidence="1">
    <location>
        <begin position="1"/>
        <end position="21"/>
    </location>
</feature>
<organism evidence="2 3">
    <name type="scientific">Brenneria rubrifaciens</name>
    <dbReference type="NCBI Taxonomy" id="55213"/>
    <lineage>
        <taxon>Bacteria</taxon>
        <taxon>Pseudomonadati</taxon>
        <taxon>Pseudomonadota</taxon>
        <taxon>Gammaproteobacteria</taxon>
        <taxon>Enterobacterales</taxon>
        <taxon>Pectobacteriaceae</taxon>
        <taxon>Brenneria</taxon>
    </lineage>
</organism>
<dbReference type="EMBL" id="CP034035">
    <property type="protein sequence ID" value="QCR07082.1"/>
    <property type="molecule type" value="Genomic_DNA"/>
</dbReference>
<protein>
    <submittedName>
        <fullName evidence="2">Ketol-acid reductoisomerase</fullName>
    </submittedName>
</protein>
<keyword evidence="1" id="KW-0732">Signal</keyword>
<sequence>MTFFKKTSLMALLLVSTVAYGSIEQDDVAPFKKAIITPEYVKEAITYEKEADKNSNVIPQEGESWFNVLPGESRIIISAPHATQPSREGQYRFSDGGGTAALAIMLGKLTDSTVIYTTKASPSDPNYYDNNAYKEKLAALIHSKQPKLIIDIHGSHPFRPYDVDIGTLNGKSLLGKDERVSELINILKNEGISNFSNNYFAASKNATVAKFGSNLGVPSIQLEINSIWMMPSDGNIEAHKFAQMLQGLVLYVNSEKKRFP</sequence>
<keyword evidence="2" id="KW-0413">Isomerase</keyword>
<evidence type="ECO:0000256" key="1">
    <source>
        <dbReference type="SAM" id="SignalP"/>
    </source>
</evidence>
<proteinExistence type="predicted"/>
<reference evidence="2 3" key="1">
    <citation type="submission" date="2018-11" db="EMBL/GenBank/DDBJ databases">
        <title>Genome sequences of Brenneria nigrifluens and Brenneria rubrifaciens.</title>
        <authorList>
            <person name="Poret-Peterson A.T."/>
            <person name="McClean A.E."/>
            <person name="Kluepfel D.A."/>
        </authorList>
    </citation>
    <scope>NUCLEOTIDE SEQUENCE [LARGE SCALE GENOMIC DNA]</scope>
    <source>
        <strain evidence="2 3">6D370</strain>
    </source>
</reference>
<dbReference type="RefSeq" id="WP_137712187.1">
    <property type="nucleotide sequence ID" value="NZ_CP034035.1"/>
</dbReference>
<name>A0A4P8QJA0_9GAMM</name>
<feature type="chain" id="PRO_5020452301" evidence="1">
    <location>
        <begin position="22"/>
        <end position="260"/>
    </location>
</feature>
<evidence type="ECO:0000313" key="3">
    <source>
        <dbReference type="Proteomes" id="UP000299580"/>
    </source>
</evidence>
<evidence type="ECO:0000313" key="2">
    <source>
        <dbReference type="EMBL" id="QCR07082.1"/>
    </source>
</evidence>
<dbReference type="GO" id="GO:0016853">
    <property type="term" value="F:isomerase activity"/>
    <property type="evidence" value="ECO:0007669"/>
    <property type="project" value="UniProtKB-KW"/>
</dbReference>
<gene>
    <name evidence="2" type="ORF">EH207_00025</name>
</gene>
<dbReference type="Gene3D" id="3.40.630.40">
    <property type="entry name" value="Zn-dependent exopeptidases"/>
    <property type="match status" value="1"/>
</dbReference>